<evidence type="ECO:0000256" key="1">
    <source>
        <dbReference type="SAM" id="MobiDB-lite"/>
    </source>
</evidence>
<comment type="caution">
    <text evidence="3">The sequence shown here is derived from an EMBL/GenBank/DDBJ whole genome shotgun (WGS) entry which is preliminary data.</text>
</comment>
<gene>
    <name evidence="3" type="ORF">WJX72_002270</name>
</gene>
<name>A0AAW1P1T5_9CHLO</name>
<dbReference type="InterPro" id="IPR036465">
    <property type="entry name" value="vWFA_dom_sf"/>
</dbReference>
<dbReference type="AlphaFoldDB" id="A0AAW1P1T5"/>
<keyword evidence="4" id="KW-1185">Reference proteome</keyword>
<dbReference type="PANTHER" id="PTHR34706:SF2">
    <property type="entry name" value="RFEF"/>
    <property type="match status" value="1"/>
</dbReference>
<dbReference type="PROSITE" id="PS50234">
    <property type="entry name" value="VWFA"/>
    <property type="match status" value="1"/>
</dbReference>
<feature type="compositionally biased region" description="Pro residues" evidence="1">
    <location>
        <begin position="35"/>
        <end position="54"/>
    </location>
</feature>
<dbReference type="EMBL" id="JALJOR010000026">
    <property type="protein sequence ID" value="KAK9802942.1"/>
    <property type="molecule type" value="Genomic_DNA"/>
</dbReference>
<organism evidence="3 4">
    <name type="scientific">[Myrmecia] bisecta</name>
    <dbReference type="NCBI Taxonomy" id="41462"/>
    <lineage>
        <taxon>Eukaryota</taxon>
        <taxon>Viridiplantae</taxon>
        <taxon>Chlorophyta</taxon>
        <taxon>core chlorophytes</taxon>
        <taxon>Trebouxiophyceae</taxon>
        <taxon>Trebouxiales</taxon>
        <taxon>Trebouxiaceae</taxon>
        <taxon>Myrmecia</taxon>
    </lineage>
</organism>
<sequence length="334" mass="35893">MPTGAPFGGPPQQPGYPPQGPPGQQPLGQFGGPQPGYPGQPGQQPPPFGQPPQAGPAQQAALMNKLQSVVSINRLEYFYPPQRLQDVVAKLQRVDFRALGQQWRMPAEMAYDLAALALYDIVIFADDSGSMVFEENGERIQDLKMILGKVAEVATLFDDDGILIRFMNSNVQGNGIRDATSANTLVGQVNFNGLTPLGLKLNEKVVQPFLAAGVQQRNLQKPILVIVITDGEPSGEPNGTVAQTIKMAKALVANSPYGPGAVALEFAQVGKDQKAQAFLGSLDNDPEIGKMVDATSYYELEADEYARKGVTLTPELWLVKLMVGAVDPSYDSQD</sequence>
<reference evidence="3 4" key="1">
    <citation type="journal article" date="2024" name="Nat. Commun.">
        <title>Phylogenomics reveals the evolutionary origins of lichenization in chlorophyte algae.</title>
        <authorList>
            <person name="Puginier C."/>
            <person name="Libourel C."/>
            <person name="Otte J."/>
            <person name="Skaloud P."/>
            <person name="Haon M."/>
            <person name="Grisel S."/>
            <person name="Petersen M."/>
            <person name="Berrin J.G."/>
            <person name="Delaux P.M."/>
            <person name="Dal Grande F."/>
            <person name="Keller J."/>
        </authorList>
    </citation>
    <scope>NUCLEOTIDE SEQUENCE [LARGE SCALE GENOMIC DNA]</scope>
    <source>
        <strain evidence="3 4">SAG 2043</strain>
    </source>
</reference>
<evidence type="ECO:0000313" key="4">
    <source>
        <dbReference type="Proteomes" id="UP001489004"/>
    </source>
</evidence>
<evidence type="ECO:0000259" key="2">
    <source>
        <dbReference type="PROSITE" id="PS50234"/>
    </source>
</evidence>
<feature type="region of interest" description="Disordered" evidence="1">
    <location>
        <begin position="1"/>
        <end position="57"/>
    </location>
</feature>
<dbReference type="SUPFAM" id="SSF53300">
    <property type="entry name" value="vWA-like"/>
    <property type="match status" value="1"/>
</dbReference>
<dbReference type="PANTHER" id="PTHR34706">
    <property type="entry name" value="SLR1338 PROTEIN"/>
    <property type="match status" value="1"/>
</dbReference>
<dbReference type="Gene3D" id="3.40.50.410">
    <property type="entry name" value="von Willebrand factor, type A domain"/>
    <property type="match status" value="1"/>
</dbReference>
<feature type="domain" description="VWFA" evidence="2">
    <location>
        <begin position="120"/>
        <end position="316"/>
    </location>
</feature>
<feature type="compositionally biased region" description="Pro residues" evidence="1">
    <location>
        <begin position="8"/>
        <end position="24"/>
    </location>
</feature>
<evidence type="ECO:0000313" key="3">
    <source>
        <dbReference type="EMBL" id="KAK9802942.1"/>
    </source>
</evidence>
<dbReference type="InterPro" id="IPR002035">
    <property type="entry name" value="VWF_A"/>
</dbReference>
<proteinExistence type="predicted"/>
<accession>A0AAW1P1T5</accession>
<protein>
    <recommendedName>
        <fullName evidence="2">VWFA domain-containing protein</fullName>
    </recommendedName>
</protein>
<dbReference type="Proteomes" id="UP001489004">
    <property type="component" value="Unassembled WGS sequence"/>
</dbReference>